<keyword evidence="1" id="KW-0732">Signal</keyword>
<keyword evidence="3" id="KW-1185">Reference proteome</keyword>
<dbReference type="AlphaFoldDB" id="A0A014N8R2"/>
<evidence type="ECO:0008006" key="4">
    <source>
        <dbReference type="Google" id="ProtNLM"/>
    </source>
</evidence>
<dbReference type="PATRIC" id="fig|69222.5.peg.2209"/>
<dbReference type="OrthoDB" id="9798585at2"/>
<comment type="caution">
    <text evidence="2">The sequence shown here is derived from an EMBL/GenBank/DDBJ whole genome shotgun (WGS) entry which is preliminary data.</text>
</comment>
<feature type="chain" id="PRO_5001473979" description="Lipoprotein" evidence="1">
    <location>
        <begin position="22"/>
        <end position="146"/>
    </location>
</feature>
<name>A0A014N8R2_9GAMM</name>
<dbReference type="Proteomes" id="UP000019918">
    <property type="component" value="Unassembled WGS sequence"/>
</dbReference>
<organism evidence="2 3">
    <name type="scientific">Erwinia mallotivora</name>
    <dbReference type="NCBI Taxonomy" id="69222"/>
    <lineage>
        <taxon>Bacteria</taxon>
        <taxon>Pseudomonadati</taxon>
        <taxon>Pseudomonadota</taxon>
        <taxon>Gammaproteobacteria</taxon>
        <taxon>Enterobacterales</taxon>
        <taxon>Erwiniaceae</taxon>
        <taxon>Erwinia</taxon>
    </lineage>
</organism>
<evidence type="ECO:0000313" key="2">
    <source>
        <dbReference type="EMBL" id="EXU75743.1"/>
    </source>
</evidence>
<accession>A0A014N8R2</accession>
<protein>
    <recommendedName>
        <fullName evidence="4">Lipoprotein</fullName>
    </recommendedName>
</protein>
<evidence type="ECO:0000256" key="1">
    <source>
        <dbReference type="SAM" id="SignalP"/>
    </source>
</evidence>
<dbReference type="STRING" id="69222.BG55_10675"/>
<dbReference type="RefSeq" id="WP_034937084.1">
    <property type="nucleotide sequence ID" value="NZ_JFHN01000045.1"/>
</dbReference>
<feature type="signal peptide" evidence="1">
    <location>
        <begin position="1"/>
        <end position="21"/>
    </location>
</feature>
<sequence>MVNIKIALIFFFTFFSRFACSDVVTDIEINESGIAYIGHSKVEQEGCKLFRPTPEQLAEYFNQAQRLEFGGWREHTYYSPCIVTGKVSFKSGQSGKFTIQSSGYGYGTFNNKAINFFHKENPWFDPFQCSYAMGDEPDPGCDDPQP</sequence>
<evidence type="ECO:0000313" key="3">
    <source>
        <dbReference type="Proteomes" id="UP000019918"/>
    </source>
</evidence>
<dbReference type="EMBL" id="JFHN01000045">
    <property type="protein sequence ID" value="EXU75743.1"/>
    <property type="molecule type" value="Genomic_DNA"/>
</dbReference>
<gene>
    <name evidence="2" type="ORF">BG55_10675</name>
</gene>
<reference evidence="2 3" key="1">
    <citation type="submission" date="2014-02" db="EMBL/GenBank/DDBJ databases">
        <title>Draft genome of Erwinia mallotivora strain BT-MARDI, a papaya dieback pathogen.</title>
        <authorList>
            <person name="Redzuan R."/>
            <person name="Abu Bakar N."/>
            <person name="Badrun R."/>
            <person name="Mohd Raih M.F."/>
            <person name="Rozano L."/>
            <person name="Mat Amin N."/>
        </authorList>
    </citation>
    <scope>NUCLEOTIDE SEQUENCE [LARGE SCALE GENOMIC DNA]</scope>
    <source>
        <strain evidence="2 3">BT-MARDI</strain>
    </source>
</reference>
<proteinExistence type="predicted"/>